<evidence type="ECO:0000256" key="1">
    <source>
        <dbReference type="ARBA" id="ARBA00004141"/>
    </source>
</evidence>
<feature type="transmembrane region" description="Helical" evidence="6">
    <location>
        <begin position="332"/>
        <end position="352"/>
    </location>
</feature>
<keyword evidence="3 6" id="KW-1133">Transmembrane helix</keyword>
<comment type="subcellular location">
    <subcellularLocation>
        <location evidence="1">Membrane</location>
        <topology evidence="1">Multi-pass membrane protein</topology>
    </subcellularLocation>
</comment>
<dbReference type="GO" id="GO:0008271">
    <property type="term" value="F:secondary active sulfate transmembrane transporter activity"/>
    <property type="evidence" value="ECO:0007669"/>
    <property type="project" value="InterPro"/>
</dbReference>
<reference evidence="8" key="1">
    <citation type="submission" date="2025-08" db="UniProtKB">
        <authorList>
            <consortium name="Ensembl"/>
        </authorList>
    </citation>
    <scope>IDENTIFICATION</scope>
</reference>
<gene>
    <name evidence="8" type="primary">LOC109879269</name>
</gene>
<evidence type="ECO:0000256" key="5">
    <source>
        <dbReference type="SAM" id="MobiDB-lite"/>
    </source>
</evidence>
<proteinExistence type="predicted"/>
<dbReference type="InterPro" id="IPR011547">
    <property type="entry name" value="SLC26A/SulP_dom"/>
</dbReference>
<dbReference type="Ensembl" id="ENSOKIT00005123578.1">
    <property type="protein sequence ID" value="ENSOKIP00005115529.1"/>
    <property type="gene ID" value="ENSOKIG00005050051.1"/>
</dbReference>
<protein>
    <submittedName>
        <fullName evidence="8">Solute carrier family 26 member 6</fullName>
    </submittedName>
</protein>
<dbReference type="InterPro" id="IPR001902">
    <property type="entry name" value="SLC26A/SulP_fam"/>
</dbReference>
<reference evidence="8" key="2">
    <citation type="submission" date="2025-09" db="UniProtKB">
        <authorList>
            <consortium name="Ensembl"/>
        </authorList>
    </citation>
    <scope>IDENTIFICATION</scope>
</reference>
<dbReference type="Proteomes" id="UP000694557">
    <property type="component" value="Unassembled WGS sequence"/>
</dbReference>
<dbReference type="Gene3D" id="3.30.750.24">
    <property type="entry name" value="STAS domain"/>
    <property type="match status" value="1"/>
</dbReference>
<dbReference type="GO" id="GO:0016020">
    <property type="term" value="C:membrane"/>
    <property type="evidence" value="ECO:0007669"/>
    <property type="project" value="UniProtKB-SubCell"/>
</dbReference>
<organism evidence="8 9">
    <name type="scientific">Oncorhynchus kisutch</name>
    <name type="common">Coho salmon</name>
    <name type="synonym">Salmo kisutch</name>
    <dbReference type="NCBI Taxonomy" id="8019"/>
    <lineage>
        <taxon>Eukaryota</taxon>
        <taxon>Metazoa</taxon>
        <taxon>Chordata</taxon>
        <taxon>Craniata</taxon>
        <taxon>Vertebrata</taxon>
        <taxon>Euteleostomi</taxon>
        <taxon>Actinopterygii</taxon>
        <taxon>Neopterygii</taxon>
        <taxon>Teleostei</taxon>
        <taxon>Protacanthopterygii</taxon>
        <taxon>Salmoniformes</taxon>
        <taxon>Salmonidae</taxon>
        <taxon>Salmoninae</taxon>
        <taxon>Oncorhynchus</taxon>
    </lineage>
</organism>
<dbReference type="InterPro" id="IPR018045">
    <property type="entry name" value="S04_transporter_CS"/>
</dbReference>
<feature type="compositionally biased region" description="Basic residues" evidence="5">
    <location>
        <begin position="580"/>
        <end position="592"/>
    </location>
</feature>
<feature type="domain" description="STAS" evidence="7">
    <location>
        <begin position="524"/>
        <end position="758"/>
    </location>
</feature>
<dbReference type="SUPFAM" id="SSF52091">
    <property type="entry name" value="SpoIIaa-like"/>
    <property type="match status" value="1"/>
</dbReference>
<feature type="transmembrane region" description="Helical" evidence="6">
    <location>
        <begin position="411"/>
        <end position="431"/>
    </location>
</feature>
<keyword evidence="2 6" id="KW-0812">Transmembrane</keyword>
<dbReference type="PROSITE" id="PS50801">
    <property type="entry name" value="STAS"/>
    <property type="match status" value="1"/>
</dbReference>
<dbReference type="InterPro" id="IPR002645">
    <property type="entry name" value="STAS_dom"/>
</dbReference>
<feature type="transmembrane region" description="Helical" evidence="6">
    <location>
        <begin position="183"/>
        <end position="204"/>
    </location>
</feature>
<dbReference type="Pfam" id="PF00916">
    <property type="entry name" value="Sulfate_transp"/>
    <property type="match status" value="1"/>
</dbReference>
<keyword evidence="9" id="KW-1185">Reference proteome</keyword>
<feature type="transmembrane region" description="Helical" evidence="6">
    <location>
        <begin position="466"/>
        <end position="499"/>
    </location>
</feature>
<evidence type="ECO:0000313" key="9">
    <source>
        <dbReference type="Proteomes" id="UP000694557"/>
    </source>
</evidence>
<dbReference type="AlphaFoldDB" id="A0A8C7NBT0"/>
<dbReference type="Pfam" id="PF01740">
    <property type="entry name" value="STAS"/>
    <property type="match status" value="1"/>
</dbReference>
<feature type="transmembrane region" description="Helical" evidence="6">
    <location>
        <begin position="293"/>
        <end position="312"/>
    </location>
</feature>
<dbReference type="CDD" id="cd07042">
    <property type="entry name" value="STAS_SulP_like_sulfate_transporter"/>
    <property type="match status" value="1"/>
</dbReference>
<dbReference type="PANTHER" id="PTHR11814">
    <property type="entry name" value="SULFATE TRANSPORTER"/>
    <property type="match status" value="1"/>
</dbReference>
<evidence type="ECO:0000256" key="2">
    <source>
        <dbReference type="ARBA" id="ARBA00022692"/>
    </source>
</evidence>
<evidence type="ECO:0000313" key="8">
    <source>
        <dbReference type="Ensembl" id="ENSOKIP00005115529.1"/>
    </source>
</evidence>
<evidence type="ECO:0000259" key="7">
    <source>
        <dbReference type="PROSITE" id="PS50801"/>
    </source>
</evidence>
<feature type="compositionally biased region" description="Basic and acidic residues" evidence="5">
    <location>
        <begin position="607"/>
        <end position="617"/>
    </location>
</feature>
<evidence type="ECO:0000256" key="4">
    <source>
        <dbReference type="ARBA" id="ARBA00023136"/>
    </source>
</evidence>
<feature type="transmembrane region" description="Helical" evidence="6">
    <location>
        <begin position="258"/>
        <end position="281"/>
    </location>
</feature>
<keyword evidence="4 6" id="KW-0472">Membrane</keyword>
<dbReference type="PROSITE" id="PS01130">
    <property type="entry name" value="SLC26A"/>
    <property type="match status" value="1"/>
</dbReference>
<dbReference type="NCBIfam" id="TIGR00815">
    <property type="entry name" value="sulP"/>
    <property type="match status" value="1"/>
</dbReference>
<evidence type="ECO:0000256" key="6">
    <source>
        <dbReference type="SAM" id="Phobius"/>
    </source>
</evidence>
<feature type="region of interest" description="Disordered" evidence="5">
    <location>
        <begin position="573"/>
        <end position="617"/>
    </location>
</feature>
<sequence length="844" mass="93304">MGVEEQRAGEFYVERDVMNELCLDKLARRRTHSTRPLLKERVKDSLRCSVPKLKRSVLSFIPILSWLPRYSVRQDALGDLISGISVGVMHLPMGLAYALLASVPPVFGLYTSFYPVLMYCIFGTSRHISIGTFAVTSIMIGTTTERLAPNSNFMTLNGTNGTHVLDVVARDAIRVQIAASTTFLSGIFLFLLGMIRFGFVVTFLSDPLVRGYMTGAGIQVVLSQFPSLFGISVGRFSGPLSQVYLLIDICRHLPETNIAAVVVTLVALAVLIVVKELNIYYEKKMPVPVPIELITIIVATLISYYCNLHSLYKVAVIGQIPKGLKPPRSPDVSLWGSIVGDAFAVGIVGYAVNISLGKIFGQKHGYNVDSNQEMVAVGLCNIVGGFFQCHVVAASPPRTLLQDSTGGKTQVVGMISSVLVLIFILQLGSLFEELPKAVLACIVLVNLRGLFMQFKDIPELWKSNKFDLLVWLVTLVCTILLNLDIGLGASIGFSMLTVIFRTQLPRYSILGHVPGTELYLDTDTYEEAKEIPGITIFRSSTTMYYTNAQLYLDALQEKSGIDIGMLLMKKKKRDTEEKRKDKKEKNKAKKEAKKNGVNGCLPNNTVHPDDKWDEEKGSPELKLNQTAIALVDRPINGQVNWAFEQQGTGFDRGPETGIHGDDHMTQMSSTGREGEVGRSSFNDTHTIILDLSTTNFADTATVKTLKNIFLNYRKIDIDIYLTGCQVCVVEQLSSADFFSESIPKSCLFSTIHDAVLHSLRLHGASDVPIIYEYALVSGADFMTCYYFLGYLEMYSLINSYSHRILCSDTISSSTRTWPALPRCNQQESYCSSSTPLTSFHHSAA</sequence>
<accession>A0A8C7NBT0</accession>
<dbReference type="GeneTree" id="ENSGT01150000286960"/>
<dbReference type="InterPro" id="IPR036513">
    <property type="entry name" value="STAS_dom_sf"/>
</dbReference>
<name>A0A8C7NBT0_ONCKI</name>
<evidence type="ECO:0000256" key="3">
    <source>
        <dbReference type="ARBA" id="ARBA00022989"/>
    </source>
</evidence>